<sequence>MALRAHHACYVDESKEHETTSQAEEEEKEADSTHLSMAKIEQTLEKKIKEGEYKLIETPRVRSPLWQLFSKFSKSNGSTVDGWIYCKQCKHVLKFYSSCTTNLRRHTCWKNNFLHREKSSKSWCQIGGGSKQRRKGQVFSQNYEVQNFHKTVVEKIENGLYKLHKNQEESGNPLWNKFAFVFQDNQTILNGWVYCCQCGSMVKYLSCEDVKNLRQHKCKNAQDSSEEREDSETQNSDADLRNETEGQIVRKLQEGVYKLKIMNGRLKNQQLLKVFAFVTKANGIMLGYYCCLKCSKLYKFTEKKKVMENHECFQEYLEEKRRNLEKIREARSKLPKTSSTSSNVQQPLLYVVDEVENSTDDIIDDSQIPVINAVDEEYETDYRTIEIDPYSICPNGDTSDEDEDIFYI</sequence>
<evidence type="ECO:0000256" key="2">
    <source>
        <dbReference type="ARBA" id="ARBA00022771"/>
    </source>
</evidence>
<evidence type="ECO:0000313" key="8">
    <source>
        <dbReference type="Proteomes" id="UP000095300"/>
    </source>
</evidence>
<protein>
    <recommendedName>
        <fullName evidence="6">BED-type domain-containing protein</fullName>
    </recommendedName>
</protein>
<dbReference type="Proteomes" id="UP000095300">
    <property type="component" value="Unassembled WGS sequence"/>
</dbReference>
<dbReference type="InterPro" id="IPR003656">
    <property type="entry name" value="Znf_BED"/>
</dbReference>
<evidence type="ECO:0000256" key="3">
    <source>
        <dbReference type="ARBA" id="ARBA00022833"/>
    </source>
</evidence>
<keyword evidence="8" id="KW-1185">Reference proteome</keyword>
<dbReference type="EnsemblMetazoa" id="SCAU010079-RA">
    <property type="protein sequence ID" value="SCAU010079-PA"/>
    <property type="gene ID" value="SCAU010079"/>
</dbReference>
<keyword evidence="1" id="KW-0479">Metal-binding</keyword>
<evidence type="ECO:0000313" key="7">
    <source>
        <dbReference type="EnsemblMetazoa" id="SCAU010079-PA"/>
    </source>
</evidence>
<organism evidence="7 8">
    <name type="scientific">Stomoxys calcitrans</name>
    <name type="common">Stable fly</name>
    <name type="synonym">Conops calcitrans</name>
    <dbReference type="NCBI Taxonomy" id="35570"/>
    <lineage>
        <taxon>Eukaryota</taxon>
        <taxon>Metazoa</taxon>
        <taxon>Ecdysozoa</taxon>
        <taxon>Arthropoda</taxon>
        <taxon>Hexapoda</taxon>
        <taxon>Insecta</taxon>
        <taxon>Pterygota</taxon>
        <taxon>Neoptera</taxon>
        <taxon>Endopterygota</taxon>
        <taxon>Diptera</taxon>
        <taxon>Brachycera</taxon>
        <taxon>Muscomorpha</taxon>
        <taxon>Muscoidea</taxon>
        <taxon>Muscidae</taxon>
        <taxon>Stomoxys</taxon>
    </lineage>
</organism>
<dbReference type="VEuPathDB" id="VectorBase:SCAU010079"/>
<reference evidence="7" key="1">
    <citation type="submission" date="2020-05" db="UniProtKB">
        <authorList>
            <consortium name="EnsemblMetazoa"/>
        </authorList>
    </citation>
    <scope>IDENTIFICATION</scope>
    <source>
        <strain evidence="7">USDA</strain>
    </source>
</reference>
<dbReference type="GO" id="GO:0003677">
    <property type="term" value="F:DNA binding"/>
    <property type="evidence" value="ECO:0007669"/>
    <property type="project" value="InterPro"/>
</dbReference>
<dbReference type="PROSITE" id="PS50808">
    <property type="entry name" value="ZF_BED"/>
    <property type="match status" value="1"/>
</dbReference>
<name>A0A1I8PQ58_STOCA</name>
<feature type="region of interest" description="Disordered" evidence="5">
    <location>
        <begin position="219"/>
        <end position="244"/>
    </location>
</feature>
<evidence type="ECO:0000256" key="5">
    <source>
        <dbReference type="SAM" id="MobiDB-lite"/>
    </source>
</evidence>
<keyword evidence="2 4" id="KW-0863">Zinc-finger</keyword>
<dbReference type="GO" id="GO:0008270">
    <property type="term" value="F:zinc ion binding"/>
    <property type="evidence" value="ECO:0007669"/>
    <property type="project" value="UniProtKB-KW"/>
</dbReference>
<feature type="domain" description="BED-type" evidence="6">
    <location>
        <begin position="60"/>
        <end position="122"/>
    </location>
</feature>
<proteinExistence type="predicted"/>
<dbReference type="SMART" id="SM00614">
    <property type="entry name" value="ZnF_BED"/>
    <property type="match status" value="1"/>
</dbReference>
<evidence type="ECO:0000256" key="4">
    <source>
        <dbReference type="PROSITE-ProRule" id="PRU00027"/>
    </source>
</evidence>
<dbReference type="AlphaFoldDB" id="A0A1I8PQ58"/>
<evidence type="ECO:0000259" key="6">
    <source>
        <dbReference type="PROSITE" id="PS50808"/>
    </source>
</evidence>
<accession>A0A1I8PQ58</accession>
<dbReference type="KEGG" id="scac:106084901"/>
<feature type="region of interest" description="Disordered" evidence="5">
    <location>
        <begin position="13"/>
        <end position="34"/>
    </location>
</feature>
<gene>
    <name evidence="7" type="primary">106084901</name>
</gene>
<dbReference type="OrthoDB" id="10051975at2759"/>
<evidence type="ECO:0000256" key="1">
    <source>
        <dbReference type="ARBA" id="ARBA00022723"/>
    </source>
</evidence>
<keyword evidence="3" id="KW-0862">Zinc</keyword>